<accession>A0AAW0G0N9</accession>
<dbReference type="EMBL" id="JASBNA010000016">
    <property type="protein sequence ID" value="KAK7686591.1"/>
    <property type="molecule type" value="Genomic_DNA"/>
</dbReference>
<feature type="binding site" evidence="2">
    <location>
        <position position="221"/>
    </location>
    <ligand>
        <name>a divalent metal cation</name>
        <dbReference type="ChEBI" id="CHEBI:60240"/>
        <label>1</label>
    </ligand>
</feature>
<keyword evidence="4" id="KW-1185">Reference proteome</keyword>
<keyword evidence="2" id="KW-0479">Metal-binding</keyword>
<dbReference type="Pfam" id="PF01784">
    <property type="entry name" value="DUF34_NIF3"/>
    <property type="match status" value="1"/>
</dbReference>
<feature type="binding site" evidence="2">
    <location>
        <position position="46"/>
    </location>
    <ligand>
        <name>a divalent metal cation</name>
        <dbReference type="ChEBI" id="CHEBI:60240"/>
        <label>1</label>
    </ligand>
</feature>
<comment type="similarity">
    <text evidence="1">Belongs to the GTP cyclohydrolase I type 2/NIF3 family.</text>
</comment>
<dbReference type="InterPro" id="IPR036069">
    <property type="entry name" value="DUF34/NIF3_sf"/>
</dbReference>
<feature type="binding site" evidence="2">
    <location>
        <position position="84"/>
    </location>
    <ligand>
        <name>a divalent metal cation</name>
        <dbReference type="ChEBI" id="CHEBI:60240"/>
        <label>1</label>
    </ligand>
</feature>
<gene>
    <name evidence="3" type="ORF">QCA50_010191</name>
</gene>
<dbReference type="GO" id="GO:0005739">
    <property type="term" value="C:mitochondrion"/>
    <property type="evidence" value="ECO:0007669"/>
    <property type="project" value="TreeGrafter"/>
</dbReference>
<sequence length="272" mass="29126">MGQRWALIRAPVPRANANRILLTIDLTTAVTEEALKTPTAFIVSYHPTIFKPLSSLTLAKPLQANLLRCAAAGISVYSPHTSLDSVWGGINDWLSAGVTKPLGSTNPAEEGKVTIFGEELGDGLGGQCRLVTLPQPVSMKEIERRIKAHLNLPQIQAAYPAEQDPEKPFIHTIGICAGSGGSMLLGKVADLYWTGEMAHHEVLAAVANGHNVILCDHTNTERGYLPTLAEKLKSQLQTLSTEAKSSDVGLSDTLSGLEITVSTADRHPLQIV</sequence>
<evidence type="ECO:0000313" key="3">
    <source>
        <dbReference type="EMBL" id="KAK7686591.1"/>
    </source>
</evidence>
<dbReference type="GO" id="GO:0046872">
    <property type="term" value="F:metal ion binding"/>
    <property type="evidence" value="ECO:0007669"/>
    <property type="project" value="UniProtKB-KW"/>
</dbReference>
<reference evidence="3 4" key="1">
    <citation type="submission" date="2022-09" db="EMBL/GenBank/DDBJ databases">
        <authorList>
            <person name="Palmer J.M."/>
        </authorList>
    </citation>
    <scope>NUCLEOTIDE SEQUENCE [LARGE SCALE GENOMIC DNA]</scope>
    <source>
        <strain evidence="3 4">DSM 7382</strain>
    </source>
</reference>
<dbReference type="PANTHER" id="PTHR13799:SF13">
    <property type="entry name" value="NIF3-LIKE PROTEIN 1"/>
    <property type="match status" value="1"/>
</dbReference>
<dbReference type="Proteomes" id="UP001385951">
    <property type="component" value="Unassembled WGS sequence"/>
</dbReference>
<evidence type="ECO:0000256" key="1">
    <source>
        <dbReference type="ARBA" id="ARBA00006964"/>
    </source>
</evidence>
<dbReference type="AlphaFoldDB" id="A0AAW0G0N9"/>
<comment type="caution">
    <text evidence="3">The sequence shown here is derived from an EMBL/GenBank/DDBJ whole genome shotgun (WGS) entry which is preliminary data.</text>
</comment>
<feature type="binding site" evidence="2">
    <location>
        <position position="217"/>
    </location>
    <ligand>
        <name>a divalent metal cation</name>
        <dbReference type="ChEBI" id="CHEBI:60240"/>
        <label>1</label>
    </ligand>
</feature>
<dbReference type="InterPro" id="IPR002678">
    <property type="entry name" value="DUF34/NIF3"/>
</dbReference>
<dbReference type="Gene3D" id="3.40.1390.30">
    <property type="entry name" value="NIF3 (NGG1p interacting factor 3)-like"/>
    <property type="match status" value="1"/>
</dbReference>
<organism evidence="3 4">
    <name type="scientific">Cerrena zonata</name>
    <dbReference type="NCBI Taxonomy" id="2478898"/>
    <lineage>
        <taxon>Eukaryota</taxon>
        <taxon>Fungi</taxon>
        <taxon>Dikarya</taxon>
        <taxon>Basidiomycota</taxon>
        <taxon>Agaricomycotina</taxon>
        <taxon>Agaricomycetes</taxon>
        <taxon>Polyporales</taxon>
        <taxon>Cerrenaceae</taxon>
        <taxon>Cerrena</taxon>
    </lineage>
</organism>
<evidence type="ECO:0008006" key="5">
    <source>
        <dbReference type="Google" id="ProtNLM"/>
    </source>
</evidence>
<dbReference type="PANTHER" id="PTHR13799">
    <property type="entry name" value="NGG1 INTERACTING FACTOR 3"/>
    <property type="match status" value="1"/>
</dbReference>
<evidence type="ECO:0000313" key="4">
    <source>
        <dbReference type="Proteomes" id="UP001385951"/>
    </source>
</evidence>
<protein>
    <recommendedName>
        <fullName evidence="5">NGG1p interacting factor 3</fullName>
    </recommendedName>
</protein>
<dbReference type="FunFam" id="3.40.1390.30:FF:000001">
    <property type="entry name" value="GTP cyclohydrolase 1 type 2"/>
    <property type="match status" value="1"/>
</dbReference>
<dbReference type="SUPFAM" id="SSF102705">
    <property type="entry name" value="NIF3 (NGG1p interacting factor 3)-like"/>
    <property type="match status" value="1"/>
</dbReference>
<name>A0AAW0G0N9_9APHY</name>
<proteinExistence type="inferred from homology"/>
<evidence type="ECO:0000256" key="2">
    <source>
        <dbReference type="PIRSR" id="PIRSR602678-1"/>
    </source>
</evidence>